<evidence type="ECO:0000313" key="3">
    <source>
        <dbReference type="Proteomes" id="UP000315648"/>
    </source>
</evidence>
<dbReference type="InterPro" id="IPR029787">
    <property type="entry name" value="Nucleotide_cyclase"/>
</dbReference>
<dbReference type="PROSITE" id="PS50125">
    <property type="entry name" value="GUANYLATE_CYCLASE_2"/>
    <property type="match status" value="1"/>
</dbReference>
<dbReference type="GO" id="GO:0035556">
    <property type="term" value="P:intracellular signal transduction"/>
    <property type="evidence" value="ECO:0007669"/>
    <property type="project" value="InterPro"/>
</dbReference>
<accession>A0A556QRI3</accession>
<dbReference type="GO" id="GO:0004016">
    <property type="term" value="F:adenylate cyclase activity"/>
    <property type="evidence" value="ECO:0007669"/>
    <property type="project" value="UniProtKB-ARBA"/>
</dbReference>
<sequence>MTNDQPMQEFYDCLDRCNETTTIEARATLEAGLWARFGTEQTVLVLDMAGFTTKVQTHGLLFFLRKIRYMQKTVGPLLTQWNGRLVKFEADNVYAVFTSSLDAVRCALSIHEAFHNLTNGLPDVDNVVVSIGIARGRILMIPGHDFFGDAVNLASKLGEDLAGHRETFISADLLADVSGEPGIKVEPLDMAVGGIRLAAARVSRIA</sequence>
<evidence type="ECO:0000259" key="1">
    <source>
        <dbReference type="PROSITE" id="PS50125"/>
    </source>
</evidence>
<organism evidence="2 3">
    <name type="scientific">Rariglobus hedericola</name>
    <dbReference type="NCBI Taxonomy" id="2597822"/>
    <lineage>
        <taxon>Bacteria</taxon>
        <taxon>Pseudomonadati</taxon>
        <taxon>Verrucomicrobiota</taxon>
        <taxon>Opitutia</taxon>
        <taxon>Opitutales</taxon>
        <taxon>Opitutaceae</taxon>
        <taxon>Rariglobus</taxon>
    </lineage>
</organism>
<dbReference type="Proteomes" id="UP000315648">
    <property type="component" value="Unassembled WGS sequence"/>
</dbReference>
<proteinExistence type="predicted"/>
<gene>
    <name evidence="2" type="ORF">FPL22_08170</name>
</gene>
<dbReference type="GO" id="GO:0009190">
    <property type="term" value="P:cyclic nucleotide biosynthetic process"/>
    <property type="evidence" value="ECO:0007669"/>
    <property type="project" value="InterPro"/>
</dbReference>
<dbReference type="SUPFAM" id="SSF55073">
    <property type="entry name" value="Nucleotide cyclase"/>
    <property type="match status" value="1"/>
</dbReference>
<keyword evidence="3" id="KW-1185">Reference proteome</keyword>
<name>A0A556QRI3_9BACT</name>
<dbReference type="EMBL" id="VMBG01000001">
    <property type="protein sequence ID" value="TSJ79255.1"/>
    <property type="molecule type" value="Genomic_DNA"/>
</dbReference>
<dbReference type="Gene3D" id="3.30.70.1230">
    <property type="entry name" value="Nucleotide cyclase"/>
    <property type="match status" value="1"/>
</dbReference>
<dbReference type="InterPro" id="IPR001054">
    <property type="entry name" value="A/G_cyclase"/>
</dbReference>
<dbReference type="RefSeq" id="WP_144229613.1">
    <property type="nucleotide sequence ID" value="NZ_CBCRVV010000020.1"/>
</dbReference>
<evidence type="ECO:0000313" key="2">
    <source>
        <dbReference type="EMBL" id="TSJ79255.1"/>
    </source>
</evidence>
<comment type="caution">
    <text evidence="2">The sequence shown here is derived from an EMBL/GenBank/DDBJ whole genome shotgun (WGS) entry which is preliminary data.</text>
</comment>
<dbReference type="AlphaFoldDB" id="A0A556QRI3"/>
<dbReference type="CDD" id="cd07302">
    <property type="entry name" value="CHD"/>
    <property type="match status" value="1"/>
</dbReference>
<dbReference type="OrthoDB" id="335689at2"/>
<reference evidence="2 3" key="1">
    <citation type="submission" date="2019-07" db="EMBL/GenBank/DDBJ databases">
        <title>Description of 53C-WASEF.</title>
        <authorList>
            <person name="Pitt A."/>
            <person name="Hahn M.W."/>
        </authorList>
    </citation>
    <scope>NUCLEOTIDE SEQUENCE [LARGE SCALE GENOMIC DNA]</scope>
    <source>
        <strain evidence="2 3">53C-WASEF</strain>
    </source>
</reference>
<feature type="domain" description="Guanylate cyclase" evidence="1">
    <location>
        <begin position="42"/>
        <end position="158"/>
    </location>
</feature>
<protein>
    <submittedName>
        <fullName evidence="2">Adenylate/guanylate cyclase domain-containing protein</fullName>
    </submittedName>
</protein>